<dbReference type="Proteomes" id="UP000186817">
    <property type="component" value="Unassembled WGS sequence"/>
</dbReference>
<feature type="transmembrane region" description="Helical" evidence="1">
    <location>
        <begin position="157"/>
        <end position="181"/>
    </location>
</feature>
<evidence type="ECO:0000256" key="1">
    <source>
        <dbReference type="SAM" id="Phobius"/>
    </source>
</evidence>
<keyword evidence="1" id="KW-0812">Transmembrane</keyword>
<sequence>MHSKQSWHVLQLHEVVLMAARSFRKPNTKAHAIYHPPAAPASDGVVADRGAVAAGFAVAEPMPEATLLNLTNSQRLATGRNDRPGRPNFLTFVFALGRAEAEDGAVVLPVGFELPEDCSVYTAPYSDVFGSGALGVSVRARGSAPWSAALAKACQDLLFLIVMKTMIIIIISIFIPILLIIHTKFKVTHLAHADAMASSRIFPLISLLGLAGARRAPEGAEAALGCLAGIFPKEAWPQLRSYADAAALLEKSCRSLGHDSETCADSARAVLRRPWAASPGSFPKRPLGVGFEDAAALLEKSCRSLGHDSETCADSARAVFARFGAGMSAPVAADEQLCSDVLAAFTTIISTASICDFGPDDESDAPPKEALEWCPELLQWLHREKQYGPEGYHVICLDPSQKGAKRNGWLFANASAASAREIAAPRPWASLRKSFQPWLRPSSRWELHPWQLFNTEGRPAFAPDDKFCSQE</sequence>
<accession>A0A1Q9CHY5</accession>
<keyword evidence="1" id="KW-0472">Membrane</keyword>
<keyword evidence="1" id="KW-1133">Transmembrane helix</keyword>
<comment type="caution">
    <text evidence="2">The sequence shown here is derived from an EMBL/GenBank/DDBJ whole genome shotgun (WGS) entry which is preliminary data.</text>
</comment>
<keyword evidence="3" id="KW-1185">Reference proteome</keyword>
<reference evidence="2 3" key="1">
    <citation type="submission" date="2016-02" db="EMBL/GenBank/DDBJ databases">
        <title>Genome analysis of coral dinoflagellate symbionts highlights evolutionary adaptations to a symbiotic lifestyle.</title>
        <authorList>
            <person name="Aranda M."/>
            <person name="Li Y."/>
            <person name="Liew Y.J."/>
            <person name="Baumgarten S."/>
            <person name="Simakov O."/>
            <person name="Wilson M."/>
            <person name="Piel J."/>
            <person name="Ashoor H."/>
            <person name="Bougouffa S."/>
            <person name="Bajic V.B."/>
            <person name="Ryu T."/>
            <person name="Ravasi T."/>
            <person name="Bayer T."/>
            <person name="Micklem G."/>
            <person name="Kim H."/>
            <person name="Bhak J."/>
            <person name="Lajeunesse T.C."/>
            <person name="Voolstra C.R."/>
        </authorList>
    </citation>
    <scope>NUCLEOTIDE SEQUENCE [LARGE SCALE GENOMIC DNA]</scope>
    <source>
        <strain evidence="2 3">CCMP2467</strain>
    </source>
</reference>
<evidence type="ECO:0000313" key="3">
    <source>
        <dbReference type="Proteomes" id="UP000186817"/>
    </source>
</evidence>
<protein>
    <submittedName>
        <fullName evidence="2">Uncharacterized protein</fullName>
    </submittedName>
</protein>
<dbReference type="AlphaFoldDB" id="A0A1Q9CHY5"/>
<name>A0A1Q9CHY5_SYMMI</name>
<proteinExistence type="predicted"/>
<dbReference type="EMBL" id="LSRX01001183">
    <property type="protein sequence ID" value="OLP82544.1"/>
    <property type="molecule type" value="Genomic_DNA"/>
</dbReference>
<evidence type="ECO:0000313" key="2">
    <source>
        <dbReference type="EMBL" id="OLP82544.1"/>
    </source>
</evidence>
<gene>
    <name evidence="2" type="ORF">AK812_SmicGene36797</name>
</gene>
<organism evidence="2 3">
    <name type="scientific">Symbiodinium microadriaticum</name>
    <name type="common">Dinoflagellate</name>
    <name type="synonym">Zooxanthella microadriatica</name>
    <dbReference type="NCBI Taxonomy" id="2951"/>
    <lineage>
        <taxon>Eukaryota</taxon>
        <taxon>Sar</taxon>
        <taxon>Alveolata</taxon>
        <taxon>Dinophyceae</taxon>
        <taxon>Suessiales</taxon>
        <taxon>Symbiodiniaceae</taxon>
        <taxon>Symbiodinium</taxon>
    </lineage>
</organism>